<evidence type="ECO:0000313" key="3">
    <source>
        <dbReference type="Proteomes" id="UP001293254"/>
    </source>
</evidence>
<dbReference type="Proteomes" id="UP001293254">
    <property type="component" value="Unassembled WGS sequence"/>
</dbReference>
<sequence>MASATKLSVVLFFACSLLVQKTLAHVECGLLPKNVCMFAIMTSGEDQTHANSCQKVCGVDHLISDGVSPDGRFSKDFVLDICSPPCYDHCRGIVALFAKVAAQQGQHLPQLCVKHGVHLHRALYQVSSSDAGVAATPAVAPQAADALIADAPLADSPLADAPLADSALADAPLADAPATAFDDDYA</sequence>
<dbReference type="AlphaFoldDB" id="A0AAE1YKZ2"/>
<keyword evidence="1" id="KW-0732">Signal</keyword>
<reference evidence="2" key="2">
    <citation type="journal article" date="2024" name="Plant">
        <title>Genomic evolution and insights into agronomic trait innovations of Sesamum species.</title>
        <authorList>
            <person name="Miao H."/>
            <person name="Wang L."/>
            <person name="Qu L."/>
            <person name="Liu H."/>
            <person name="Sun Y."/>
            <person name="Le M."/>
            <person name="Wang Q."/>
            <person name="Wei S."/>
            <person name="Zheng Y."/>
            <person name="Lin W."/>
            <person name="Duan Y."/>
            <person name="Cao H."/>
            <person name="Xiong S."/>
            <person name="Wang X."/>
            <person name="Wei L."/>
            <person name="Li C."/>
            <person name="Ma Q."/>
            <person name="Ju M."/>
            <person name="Zhao R."/>
            <person name="Li G."/>
            <person name="Mu C."/>
            <person name="Tian Q."/>
            <person name="Mei H."/>
            <person name="Zhang T."/>
            <person name="Gao T."/>
            <person name="Zhang H."/>
        </authorList>
    </citation>
    <scope>NUCLEOTIDE SEQUENCE</scope>
    <source>
        <strain evidence="2">3651</strain>
    </source>
</reference>
<gene>
    <name evidence="2" type="ORF">Salat_0955500</name>
</gene>
<feature type="signal peptide" evidence="1">
    <location>
        <begin position="1"/>
        <end position="24"/>
    </location>
</feature>
<feature type="chain" id="PRO_5042156347" evidence="1">
    <location>
        <begin position="25"/>
        <end position="186"/>
    </location>
</feature>
<name>A0AAE1YKZ2_9LAMI</name>
<dbReference type="Pfam" id="PF06521">
    <property type="entry name" value="PAR1"/>
    <property type="match status" value="1"/>
</dbReference>
<accession>A0AAE1YKZ2</accession>
<evidence type="ECO:0000313" key="2">
    <source>
        <dbReference type="EMBL" id="KAK4431934.1"/>
    </source>
</evidence>
<reference evidence="2" key="1">
    <citation type="submission" date="2020-06" db="EMBL/GenBank/DDBJ databases">
        <authorList>
            <person name="Li T."/>
            <person name="Hu X."/>
            <person name="Zhang T."/>
            <person name="Song X."/>
            <person name="Zhang H."/>
            <person name="Dai N."/>
            <person name="Sheng W."/>
            <person name="Hou X."/>
            <person name="Wei L."/>
        </authorList>
    </citation>
    <scope>NUCLEOTIDE SEQUENCE</scope>
    <source>
        <strain evidence="2">3651</strain>
        <tissue evidence="2">Leaf</tissue>
    </source>
</reference>
<dbReference type="EMBL" id="JACGWO010000003">
    <property type="protein sequence ID" value="KAK4431934.1"/>
    <property type="molecule type" value="Genomic_DNA"/>
</dbReference>
<organism evidence="2 3">
    <name type="scientific">Sesamum alatum</name>
    <dbReference type="NCBI Taxonomy" id="300844"/>
    <lineage>
        <taxon>Eukaryota</taxon>
        <taxon>Viridiplantae</taxon>
        <taxon>Streptophyta</taxon>
        <taxon>Embryophyta</taxon>
        <taxon>Tracheophyta</taxon>
        <taxon>Spermatophyta</taxon>
        <taxon>Magnoliopsida</taxon>
        <taxon>eudicotyledons</taxon>
        <taxon>Gunneridae</taxon>
        <taxon>Pentapetalae</taxon>
        <taxon>asterids</taxon>
        <taxon>lamiids</taxon>
        <taxon>Lamiales</taxon>
        <taxon>Pedaliaceae</taxon>
        <taxon>Sesamum</taxon>
    </lineage>
</organism>
<proteinExistence type="predicted"/>
<protein>
    <submittedName>
        <fullName evidence="2">Uncharacterized protein</fullName>
    </submittedName>
</protein>
<dbReference type="InterPro" id="IPR009489">
    <property type="entry name" value="PAR1"/>
</dbReference>
<comment type="caution">
    <text evidence="2">The sequence shown here is derived from an EMBL/GenBank/DDBJ whole genome shotgun (WGS) entry which is preliminary data.</text>
</comment>
<keyword evidence="3" id="KW-1185">Reference proteome</keyword>
<evidence type="ECO:0000256" key="1">
    <source>
        <dbReference type="SAM" id="SignalP"/>
    </source>
</evidence>
<dbReference type="PANTHER" id="PTHR33649">
    <property type="entry name" value="PAR1 PROTEIN"/>
    <property type="match status" value="1"/>
</dbReference>